<proteinExistence type="predicted"/>
<name>A0AAD0YTL9_CHRID</name>
<dbReference type="Proteomes" id="UP000269015">
    <property type="component" value="Chromosome"/>
</dbReference>
<dbReference type="NCBIfam" id="NF033684">
    <property type="entry name" value="suffix_2_RND"/>
    <property type="match status" value="1"/>
</dbReference>
<dbReference type="EMBL" id="CP033930">
    <property type="protein sequence ID" value="AZB16908.1"/>
    <property type="molecule type" value="Genomic_DNA"/>
</dbReference>
<sequence>MPKEKFSLKNKPEYIFLVLGTLCLAAVPALILLDFPNKAATILIVMICGEILFLITIALSGKGYTDKIKESFTGFFRVRQKLRNKKN</sequence>
<keyword evidence="1" id="KW-0472">Membrane</keyword>
<evidence type="ECO:0000256" key="1">
    <source>
        <dbReference type="SAM" id="Phobius"/>
    </source>
</evidence>
<dbReference type="RefSeq" id="WP_060868558.1">
    <property type="nucleotide sequence ID" value="NZ_CP033930.1"/>
</dbReference>
<accession>A0AAD0YTL9</accession>
<organism evidence="2 3">
    <name type="scientific">Chryseobacterium indologenes</name>
    <name type="common">Flavobacterium indologenes</name>
    <dbReference type="NCBI Taxonomy" id="253"/>
    <lineage>
        <taxon>Bacteria</taxon>
        <taxon>Pseudomonadati</taxon>
        <taxon>Bacteroidota</taxon>
        <taxon>Flavobacteriia</taxon>
        <taxon>Flavobacteriales</taxon>
        <taxon>Weeksellaceae</taxon>
        <taxon>Chryseobacterium group</taxon>
        <taxon>Chryseobacterium</taxon>
    </lineage>
</organism>
<feature type="transmembrane region" description="Helical" evidence="1">
    <location>
        <begin position="12"/>
        <end position="33"/>
    </location>
</feature>
<feature type="transmembrane region" description="Helical" evidence="1">
    <location>
        <begin position="39"/>
        <end position="59"/>
    </location>
</feature>
<dbReference type="InterPro" id="IPR047961">
    <property type="entry name" value="Transp_suffix-like"/>
</dbReference>
<reference evidence="2 3" key="1">
    <citation type="submission" date="2018-11" db="EMBL/GenBank/DDBJ databases">
        <title>Proposal to divide the Flavobacteriaceae and reorganize its genera based on Amino Acid Identity values calculated from whole genome sequences.</title>
        <authorList>
            <person name="Nicholson A.C."/>
            <person name="Gulvik C.A."/>
            <person name="Whitney A.M."/>
            <person name="Humrighouse B.W."/>
            <person name="Bell M."/>
            <person name="Holmes B."/>
            <person name="Steigerwalt A.G."/>
            <person name="Villarma A."/>
            <person name="Sheth M."/>
            <person name="Batra D."/>
            <person name="Pryor J."/>
            <person name="Bernardet J.-F."/>
            <person name="Hugo C."/>
            <person name="Kampfer P."/>
            <person name="Newman J."/>
            <person name="McQuiston J.R."/>
        </authorList>
    </citation>
    <scope>NUCLEOTIDE SEQUENCE [LARGE SCALE GENOMIC DNA]</scope>
    <source>
        <strain evidence="2 3">H5559</strain>
    </source>
</reference>
<dbReference type="AlphaFoldDB" id="A0AAD0YTL9"/>
<keyword evidence="1" id="KW-0812">Transmembrane</keyword>
<protein>
    <submittedName>
        <fullName evidence="2">Transporter suffix domain-containing protein</fullName>
    </submittedName>
</protein>
<gene>
    <name evidence="2" type="ORF">EG352_03520</name>
</gene>
<keyword evidence="1" id="KW-1133">Transmembrane helix</keyword>
<evidence type="ECO:0000313" key="3">
    <source>
        <dbReference type="Proteomes" id="UP000269015"/>
    </source>
</evidence>
<evidence type="ECO:0000313" key="2">
    <source>
        <dbReference type="EMBL" id="AZB16908.1"/>
    </source>
</evidence>